<keyword evidence="7 11" id="KW-0472">Membrane</keyword>
<evidence type="ECO:0000256" key="4">
    <source>
        <dbReference type="ARBA" id="ARBA00022692"/>
    </source>
</evidence>
<dbReference type="InterPro" id="IPR001499">
    <property type="entry name" value="GPCR_STE3"/>
</dbReference>
<feature type="transmembrane region" description="Helical" evidence="11">
    <location>
        <begin position="165"/>
        <end position="187"/>
    </location>
</feature>
<protein>
    <submittedName>
        <fullName evidence="12">Pheromone receptor Rcb3 B45</fullName>
    </submittedName>
</protein>
<dbReference type="Pfam" id="PF02076">
    <property type="entry name" value="STE3"/>
    <property type="match status" value="1"/>
</dbReference>
<dbReference type="GO" id="GO:0000750">
    <property type="term" value="P:pheromone-dependent signal transduction involved in conjugation with cellular fusion"/>
    <property type="evidence" value="ECO:0007669"/>
    <property type="project" value="TreeGrafter"/>
</dbReference>
<dbReference type="PRINTS" id="PR00899">
    <property type="entry name" value="GPCRSTE3"/>
</dbReference>
<dbReference type="InterPro" id="IPR000481">
    <property type="entry name" value="GPCR_Pheromne_B_alpha_rcpt"/>
</dbReference>
<evidence type="ECO:0000313" key="12">
    <source>
        <dbReference type="EMBL" id="AAQ96348.1"/>
    </source>
</evidence>
<evidence type="ECO:0000256" key="6">
    <source>
        <dbReference type="ARBA" id="ARBA00023040"/>
    </source>
</evidence>
<dbReference type="GO" id="GO:0004934">
    <property type="term" value="F:mating-type alpha-factor pheromone receptor activity"/>
    <property type="evidence" value="ECO:0007669"/>
    <property type="project" value="InterPro"/>
</dbReference>
<proteinExistence type="inferred from homology"/>
<dbReference type="PRINTS" id="PR00901">
    <property type="entry name" value="PHEROMONEBAR"/>
</dbReference>
<comment type="similarity">
    <text evidence="2">Belongs to the G-protein coupled receptor 4 family.</text>
</comment>
<keyword evidence="4 11" id="KW-0812">Transmembrane</keyword>
<dbReference type="AlphaFoldDB" id="Q6TMC6"/>
<feature type="transmembrane region" description="Helical" evidence="11">
    <location>
        <begin position="41"/>
        <end position="61"/>
    </location>
</feature>
<evidence type="ECO:0000256" key="10">
    <source>
        <dbReference type="SAM" id="MobiDB-lite"/>
    </source>
</evidence>
<dbReference type="CDD" id="cd14966">
    <property type="entry name" value="7tmD_STE3"/>
    <property type="match status" value="1"/>
</dbReference>
<name>Q6TMC6_COPCI</name>
<evidence type="ECO:0000256" key="7">
    <source>
        <dbReference type="ARBA" id="ARBA00023136"/>
    </source>
</evidence>
<dbReference type="VEuPathDB" id="FungiDB:CC1G_02137"/>
<evidence type="ECO:0000256" key="8">
    <source>
        <dbReference type="ARBA" id="ARBA00023170"/>
    </source>
</evidence>
<accession>Q6TMC6</accession>
<keyword evidence="9" id="KW-0807">Transducer</keyword>
<feature type="region of interest" description="Disordered" evidence="10">
    <location>
        <begin position="415"/>
        <end position="445"/>
    </location>
</feature>
<organism evidence="12">
    <name type="scientific">Coprinopsis cinerea</name>
    <name type="common">Inky cap fungus</name>
    <name type="synonym">Hormographiella aspergillata</name>
    <dbReference type="NCBI Taxonomy" id="5346"/>
    <lineage>
        <taxon>Eukaryota</taxon>
        <taxon>Fungi</taxon>
        <taxon>Dikarya</taxon>
        <taxon>Basidiomycota</taxon>
        <taxon>Agaricomycotina</taxon>
        <taxon>Agaricomycetes</taxon>
        <taxon>Agaricomycetidae</taxon>
        <taxon>Agaricales</taxon>
        <taxon>Agaricineae</taxon>
        <taxon>Psathyrellaceae</taxon>
        <taxon>Coprinopsis</taxon>
    </lineage>
</organism>
<comment type="subcellular location">
    <subcellularLocation>
        <location evidence="1">Membrane</location>
        <topology evidence="1">Multi-pass membrane protein</topology>
    </subcellularLocation>
</comment>
<feature type="compositionally biased region" description="Polar residues" evidence="10">
    <location>
        <begin position="415"/>
        <end position="432"/>
    </location>
</feature>
<dbReference type="VEuPathDB" id="FungiDB:CC2G_002523"/>
<dbReference type="PANTHER" id="PTHR28097:SF1">
    <property type="entry name" value="PHEROMONE A FACTOR RECEPTOR"/>
    <property type="match status" value="1"/>
</dbReference>
<keyword evidence="8 12" id="KW-0675">Receptor</keyword>
<sequence>MSLFDDPTYPAFPIFAFLGFILVLIPLPWHLQAWNSGTCLFMIWTAIGCLNLFINSLIWHGNAIDWAPVWCDISTRLVVGISVAIPAASLCINRRLYKIASCQTATLSRGHKRRAVMIDLAIGLGIPFLQMPLQFIVQGHRYDIFQDIGCYPTTVNTPPAYPLSLLWPSVIGLVSAIYCILTLRAFMQRRAQFGQLIASNSSLTINRYFRLMSLATLELLFNVPITTYGLYVNITSRPIYPWTSWSDIHHNWYVIDTFPRVLWGNSTIQVVNLELSRWGVVFCAFLFFGFFGFAEEARKNYRKVFHFVSRRFGYDSSSSSQKKKTGFVYVPFVLPLRLPLIPFPCSHVEKATPIPTFTPRPLHLASTATLTATQRDKSTNCTRTLSISSTSSGSTKVACSPPAFRLDDIKVKLSSSPGTMSDFPSSPTSMTTRFDDFDSNAHSKV</sequence>
<feature type="transmembrane region" description="Helical" evidence="11">
    <location>
        <begin position="114"/>
        <end position="133"/>
    </location>
</feature>
<feature type="transmembrane region" description="Helical" evidence="11">
    <location>
        <begin position="12"/>
        <end position="29"/>
    </location>
</feature>
<reference evidence="12" key="1">
    <citation type="journal article" date="2005" name="Genetics">
        <title>The origin of multiple B mating specificities in Coprinus cinereus.</title>
        <authorList>
            <person name="Riquelme M."/>
            <person name="Challen M.P."/>
            <person name="Casselton L.A."/>
            <person name="Brown A.J."/>
        </authorList>
    </citation>
    <scope>NUCLEOTIDE SEQUENCE</scope>
    <source>
        <strain evidence="12">ScotF1</strain>
    </source>
</reference>
<dbReference type="PANTHER" id="PTHR28097">
    <property type="entry name" value="PHEROMONE A FACTOR RECEPTOR"/>
    <property type="match status" value="1"/>
</dbReference>
<feature type="transmembrane region" description="Helical" evidence="11">
    <location>
        <begin position="73"/>
        <end position="93"/>
    </location>
</feature>
<evidence type="ECO:0000256" key="9">
    <source>
        <dbReference type="ARBA" id="ARBA00023224"/>
    </source>
</evidence>
<evidence type="ECO:0000256" key="5">
    <source>
        <dbReference type="ARBA" id="ARBA00022989"/>
    </source>
</evidence>
<evidence type="ECO:0000256" key="11">
    <source>
        <dbReference type="SAM" id="Phobius"/>
    </source>
</evidence>
<dbReference type="GO" id="GO:0005886">
    <property type="term" value="C:plasma membrane"/>
    <property type="evidence" value="ECO:0007669"/>
    <property type="project" value="TreeGrafter"/>
</dbReference>
<feature type="transmembrane region" description="Helical" evidence="11">
    <location>
        <begin position="208"/>
        <end position="231"/>
    </location>
</feature>
<evidence type="ECO:0000256" key="2">
    <source>
        <dbReference type="ARBA" id="ARBA00011085"/>
    </source>
</evidence>
<evidence type="ECO:0000256" key="1">
    <source>
        <dbReference type="ARBA" id="ARBA00004141"/>
    </source>
</evidence>
<keyword evidence="5 11" id="KW-1133">Transmembrane helix</keyword>
<keyword evidence="3" id="KW-0589">Pheromone response</keyword>
<dbReference type="EMBL" id="AY393908">
    <property type="protein sequence ID" value="AAQ96348.1"/>
    <property type="molecule type" value="Genomic_DNA"/>
</dbReference>
<evidence type="ECO:0000256" key="3">
    <source>
        <dbReference type="ARBA" id="ARBA00022507"/>
    </source>
</evidence>
<feature type="transmembrane region" description="Helical" evidence="11">
    <location>
        <begin position="275"/>
        <end position="294"/>
    </location>
</feature>
<keyword evidence="6" id="KW-0297">G-protein coupled receptor</keyword>
<feature type="compositionally biased region" description="Basic and acidic residues" evidence="10">
    <location>
        <begin position="433"/>
        <end position="445"/>
    </location>
</feature>